<proteinExistence type="predicted"/>
<evidence type="ECO:0000256" key="1">
    <source>
        <dbReference type="SAM" id="SignalP"/>
    </source>
</evidence>
<comment type="caution">
    <text evidence="2">The sequence shown here is derived from an EMBL/GenBank/DDBJ whole genome shotgun (WGS) entry which is preliminary data.</text>
</comment>
<evidence type="ECO:0000313" key="3">
    <source>
        <dbReference type="Proteomes" id="UP000094412"/>
    </source>
</evidence>
<keyword evidence="3" id="KW-1185">Reference proteome</keyword>
<gene>
    <name evidence="2" type="ORF">QV13_17350</name>
</gene>
<dbReference type="OrthoDB" id="8397538at2"/>
<dbReference type="STRING" id="1566387.QV13_17350"/>
<accession>A0A1C2DK65</accession>
<reference evidence="2 3" key="1">
    <citation type="submission" date="2016-08" db="EMBL/GenBank/DDBJ databases">
        <title>Whole genome sequence of Mesorhizobium sp. strain UASWS1009 isolated from industrial sewage.</title>
        <authorList>
            <person name="Crovadore J."/>
            <person name="Calmin G."/>
            <person name="Chablais R."/>
            <person name="Cochard B."/>
            <person name="Lefort F."/>
        </authorList>
    </citation>
    <scope>NUCLEOTIDE SEQUENCE [LARGE SCALE GENOMIC DNA]</scope>
    <source>
        <strain evidence="2 3">UASWS1009</strain>
    </source>
</reference>
<feature type="signal peptide" evidence="1">
    <location>
        <begin position="1"/>
        <end position="21"/>
    </location>
</feature>
<dbReference type="EMBL" id="MDEO01000035">
    <property type="protein sequence ID" value="OCX15076.1"/>
    <property type="molecule type" value="Genomic_DNA"/>
</dbReference>
<evidence type="ECO:0000313" key="2">
    <source>
        <dbReference type="EMBL" id="OCX15076.1"/>
    </source>
</evidence>
<protein>
    <submittedName>
        <fullName evidence="2">Uncharacterized protein</fullName>
    </submittedName>
</protein>
<dbReference type="AlphaFoldDB" id="A0A1C2DK65"/>
<name>A0A1C2DK65_9HYPH</name>
<feature type="chain" id="PRO_5008659547" evidence="1">
    <location>
        <begin position="22"/>
        <end position="85"/>
    </location>
</feature>
<dbReference type="Proteomes" id="UP000094412">
    <property type="component" value="Unassembled WGS sequence"/>
</dbReference>
<keyword evidence="1" id="KW-0732">Signal</keyword>
<organism evidence="2 3">
    <name type="scientific">Mesorhizobium hungaricum</name>
    <dbReference type="NCBI Taxonomy" id="1566387"/>
    <lineage>
        <taxon>Bacteria</taxon>
        <taxon>Pseudomonadati</taxon>
        <taxon>Pseudomonadota</taxon>
        <taxon>Alphaproteobacteria</taxon>
        <taxon>Hyphomicrobiales</taxon>
        <taxon>Phyllobacteriaceae</taxon>
        <taxon>Mesorhizobium</taxon>
    </lineage>
</organism>
<sequence>MKKLVLIAALGAAAVASAQFAARAAETPCEDSLKALRAAEAATKVKADVKPKLDELETKGIERCKADDDKRANDFFGQAMKLLGK</sequence>